<organism evidence="1 2">
    <name type="scientific">Dillenia turbinata</name>
    <dbReference type="NCBI Taxonomy" id="194707"/>
    <lineage>
        <taxon>Eukaryota</taxon>
        <taxon>Viridiplantae</taxon>
        <taxon>Streptophyta</taxon>
        <taxon>Embryophyta</taxon>
        <taxon>Tracheophyta</taxon>
        <taxon>Spermatophyta</taxon>
        <taxon>Magnoliopsida</taxon>
        <taxon>eudicotyledons</taxon>
        <taxon>Gunneridae</taxon>
        <taxon>Pentapetalae</taxon>
        <taxon>Dilleniales</taxon>
        <taxon>Dilleniaceae</taxon>
        <taxon>Dillenia</taxon>
    </lineage>
</organism>
<dbReference type="Gene3D" id="2.130.10.10">
    <property type="entry name" value="YVTN repeat-like/Quinoprotein amine dehydrogenase"/>
    <property type="match status" value="1"/>
</dbReference>
<gene>
    <name evidence="1" type="ORF">RJ641_022792</name>
</gene>
<dbReference type="InterPro" id="IPR015943">
    <property type="entry name" value="WD40/YVTN_repeat-like_dom_sf"/>
</dbReference>
<protein>
    <submittedName>
        <fullName evidence="1">Uncharacterized protein</fullName>
    </submittedName>
</protein>
<dbReference type="EMBL" id="JBAMMX010000027">
    <property type="protein sequence ID" value="KAK6913191.1"/>
    <property type="molecule type" value="Genomic_DNA"/>
</dbReference>
<dbReference type="AlphaFoldDB" id="A0AAN8UK01"/>
<accession>A0AAN8UK01</accession>
<reference evidence="1 2" key="1">
    <citation type="submission" date="2023-12" db="EMBL/GenBank/DDBJ databases">
        <title>A high-quality genome assembly for Dillenia turbinata (Dilleniales).</title>
        <authorList>
            <person name="Chanderbali A."/>
        </authorList>
    </citation>
    <scope>NUCLEOTIDE SEQUENCE [LARGE SCALE GENOMIC DNA]</scope>
    <source>
        <strain evidence="1">LSX21</strain>
        <tissue evidence="1">Leaf</tissue>
    </source>
</reference>
<name>A0AAN8UK01_9MAGN</name>
<evidence type="ECO:0000313" key="2">
    <source>
        <dbReference type="Proteomes" id="UP001370490"/>
    </source>
</evidence>
<sequence length="246" mass="28472">MNNLKDALKYFAQMLSKLRISRYVYVKSKEAPTKGVLENLLYGSLIDQKDAKSPMFSKNFELFFVEKPSDMGPHWDKEKWEKERNELRDLSLQHDAYKLLAVPSPTGRVLVIAANSIHYHSQFPTEVRISGFSQDMPRSSFQWELDAANYIHGLAARGVHYIHRPGPVRQDAGFIPYFNSRVRVSSPKILNMLSQDYLVGKQLGAQRAVHFRGNLQIITTHIELTENLGKISFYLYIEYEFKIHFS</sequence>
<proteinExistence type="predicted"/>
<keyword evidence="2" id="KW-1185">Reference proteome</keyword>
<dbReference type="Proteomes" id="UP001370490">
    <property type="component" value="Unassembled WGS sequence"/>
</dbReference>
<evidence type="ECO:0000313" key="1">
    <source>
        <dbReference type="EMBL" id="KAK6913191.1"/>
    </source>
</evidence>
<comment type="caution">
    <text evidence="1">The sequence shown here is derived from an EMBL/GenBank/DDBJ whole genome shotgun (WGS) entry which is preliminary data.</text>
</comment>
<feature type="non-terminal residue" evidence="1">
    <location>
        <position position="246"/>
    </location>
</feature>